<dbReference type="EMBL" id="MT141936">
    <property type="protein sequence ID" value="QJA72255.1"/>
    <property type="molecule type" value="Genomic_DNA"/>
</dbReference>
<accession>A0A6M3JTT0</accession>
<gene>
    <name evidence="1" type="ORF">MM415A02829_0004</name>
    <name evidence="2" type="ORF">MM415B02376_0013</name>
</gene>
<evidence type="ECO:0000313" key="1">
    <source>
        <dbReference type="EMBL" id="QJA72255.1"/>
    </source>
</evidence>
<dbReference type="AlphaFoldDB" id="A0A6M3JTT0"/>
<reference evidence="1" key="1">
    <citation type="submission" date="2020-03" db="EMBL/GenBank/DDBJ databases">
        <title>The deep terrestrial virosphere.</title>
        <authorList>
            <person name="Holmfeldt K."/>
            <person name="Nilsson E."/>
            <person name="Simone D."/>
            <person name="Lopez-Fernandez M."/>
            <person name="Wu X."/>
            <person name="de Brujin I."/>
            <person name="Lundin D."/>
            <person name="Andersson A."/>
            <person name="Bertilsson S."/>
            <person name="Dopson M."/>
        </authorList>
    </citation>
    <scope>NUCLEOTIDE SEQUENCE</scope>
    <source>
        <strain evidence="1">MM415A02829</strain>
        <strain evidence="2">MM415B02376</strain>
    </source>
</reference>
<sequence>MANFSELPGRRIIRTGLRRWRGTRRFKATRSGARGLEKSLYDRAFPGYSGAFAPFCTTVDTREDVDASPMPVLVTAGYETIRNPGWATVRVVMRNDYEAVKYDILGKVIEGVDQTSSNLVHSYKVVKGTNKVPVPHVTIIVETASTEFDLDAVIDRVGMLNSNVMRAFGSNVGRIGALKLLGPPDSRWYNYGGLWYINYAFAYSGPNITWFESLWSQKGFWAARPAPVVNLAGALDTTIATKYKAEFLFKSALVDSSGNVTAIQPTKAEPRYVSGWANFSDIDGIIKW</sequence>
<protein>
    <submittedName>
        <fullName evidence="1">Uncharacterized protein</fullName>
    </submittedName>
</protein>
<evidence type="ECO:0000313" key="2">
    <source>
        <dbReference type="EMBL" id="QJA90439.1"/>
    </source>
</evidence>
<organism evidence="1">
    <name type="scientific">viral metagenome</name>
    <dbReference type="NCBI Taxonomy" id="1070528"/>
    <lineage>
        <taxon>unclassified sequences</taxon>
        <taxon>metagenomes</taxon>
        <taxon>organismal metagenomes</taxon>
    </lineage>
</organism>
<dbReference type="EMBL" id="MT142912">
    <property type="protein sequence ID" value="QJA90439.1"/>
    <property type="molecule type" value="Genomic_DNA"/>
</dbReference>
<name>A0A6M3JTT0_9ZZZZ</name>
<proteinExistence type="predicted"/>